<dbReference type="EMBL" id="CABVQD010000007">
    <property type="protein sequence ID" value="VWB63986.1"/>
    <property type="molecule type" value="Genomic_DNA"/>
</dbReference>
<keyword evidence="2" id="KW-0560">Oxidoreductase</keyword>
<dbReference type="Pfam" id="PF13561">
    <property type="entry name" value="adh_short_C2"/>
    <property type="match status" value="1"/>
</dbReference>
<evidence type="ECO:0000313" key="3">
    <source>
        <dbReference type="EMBL" id="VWB63986.1"/>
    </source>
</evidence>
<keyword evidence="4" id="KW-1185">Reference proteome</keyword>
<evidence type="ECO:0000313" key="4">
    <source>
        <dbReference type="Proteomes" id="UP000494330"/>
    </source>
</evidence>
<dbReference type="AlphaFoldDB" id="A0A6J5F2M3"/>
<sequence length="261" mass="27215">MNMLEGKVALITGSATGIGRGIARRFVREGARVVLFDISEQPLKALEQELGSACVAVQGDVSQWEDNARAVAIALERFGRLDVFVGNAGIYDHAASLESMPPETLSAAFHELFSINVNGYLLGVRASLEALRATRGNVVLTGSFASSSPAGGGVLYTASKHAVVGIVKQLAYELAPAIRVNAVAPGIAPTVLKGVQSLGQQPQDAVLEESVPNIPLQFIPDADAYGGLYAMLASNAESAHITGSVFQADSGLAIRGFGQPR</sequence>
<proteinExistence type="inferred from homology"/>
<evidence type="ECO:0000256" key="1">
    <source>
        <dbReference type="ARBA" id="ARBA00006484"/>
    </source>
</evidence>
<gene>
    <name evidence="3" type="ORF">BPA30113_02851</name>
</gene>
<evidence type="ECO:0000256" key="2">
    <source>
        <dbReference type="ARBA" id="ARBA00023002"/>
    </source>
</evidence>
<dbReference type="Gene3D" id="3.40.50.720">
    <property type="entry name" value="NAD(P)-binding Rossmann-like Domain"/>
    <property type="match status" value="1"/>
</dbReference>
<dbReference type="InterPro" id="IPR036291">
    <property type="entry name" value="NAD(P)-bd_dom_sf"/>
</dbReference>
<dbReference type="FunFam" id="3.40.50.720:FF:000084">
    <property type="entry name" value="Short-chain dehydrogenase reductase"/>
    <property type="match status" value="1"/>
</dbReference>
<dbReference type="RefSeq" id="WP_034200235.1">
    <property type="nucleotide sequence ID" value="NZ_CABVQD010000007.1"/>
</dbReference>
<name>A0A6J5F2M3_9BURK</name>
<comment type="similarity">
    <text evidence="1">Belongs to the short-chain dehydrogenases/reductases (SDR) family.</text>
</comment>
<protein>
    <submittedName>
        <fullName evidence="3">3-alpha-hydroxysteroid dehydrogenase</fullName>
    </submittedName>
</protein>
<dbReference type="SUPFAM" id="SSF51735">
    <property type="entry name" value="NAD(P)-binding Rossmann-fold domains"/>
    <property type="match status" value="1"/>
</dbReference>
<dbReference type="InterPro" id="IPR002347">
    <property type="entry name" value="SDR_fam"/>
</dbReference>
<dbReference type="InterPro" id="IPR020904">
    <property type="entry name" value="Sc_DH/Rdtase_CS"/>
</dbReference>
<dbReference type="PRINTS" id="PR00081">
    <property type="entry name" value="GDHRDH"/>
</dbReference>
<dbReference type="PRINTS" id="PR00080">
    <property type="entry name" value="SDRFAMILY"/>
</dbReference>
<organism evidence="3 4">
    <name type="scientific">Burkholderia paludis</name>
    <dbReference type="NCBI Taxonomy" id="1506587"/>
    <lineage>
        <taxon>Bacteria</taxon>
        <taxon>Pseudomonadati</taxon>
        <taxon>Pseudomonadota</taxon>
        <taxon>Betaproteobacteria</taxon>
        <taxon>Burkholderiales</taxon>
        <taxon>Burkholderiaceae</taxon>
        <taxon>Burkholderia</taxon>
        <taxon>Burkholderia cepacia complex</taxon>
    </lineage>
</organism>
<dbReference type="PANTHER" id="PTHR43180">
    <property type="entry name" value="3-OXOACYL-(ACYL-CARRIER-PROTEIN) REDUCTASE (AFU_ORTHOLOGUE AFUA_6G11210)"/>
    <property type="match status" value="1"/>
</dbReference>
<reference evidence="3 4" key="1">
    <citation type="submission" date="2019-09" db="EMBL/GenBank/DDBJ databases">
        <authorList>
            <person name="Depoorter E."/>
        </authorList>
    </citation>
    <scope>NUCLEOTIDE SEQUENCE [LARGE SCALE GENOMIC DNA]</scope>
    <source>
        <strain evidence="3">LMG 30113</strain>
    </source>
</reference>
<dbReference type="Proteomes" id="UP000494330">
    <property type="component" value="Unassembled WGS sequence"/>
</dbReference>
<dbReference type="PANTHER" id="PTHR43180:SF33">
    <property type="entry name" value="15-HYDROXYPROSTAGLANDIN DEHYDROGENASE [NAD(+)]-LIKE"/>
    <property type="match status" value="1"/>
</dbReference>
<dbReference type="PROSITE" id="PS00061">
    <property type="entry name" value="ADH_SHORT"/>
    <property type="match status" value="1"/>
</dbReference>
<accession>A0A6J5F2M3</accession>
<dbReference type="GO" id="GO:0016491">
    <property type="term" value="F:oxidoreductase activity"/>
    <property type="evidence" value="ECO:0007669"/>
    <property type="project" value="UniProtKB-KW"/>
</dbReference>